<evidence type="ECO:0000256" key="10">
    <source>
        <dbReference type="SAM" id="MobiDB-lite"/>
    </source>
</evidence>
<evidence type="ECO:0000256" key="9">
    <source>
        <dbReference type="RuleBase" id="RU000612"/>
    </source>
</evidence>
<feature type="compositionally biased region" description="Basic and acidic residues" evidence="10">
    <location>
        <begin position="439"/>
        <end position="460"/>
    </location>
</feature>
<feature type="region of interest" description="Disordered" evidence="10">
    <location>
        <begin position="359"/>
        <end position="493"/>
    </location>
</feature>
<comment type="similarity">
    <text evidence="2 8 9">Belongs to the GPI family.</text>
</comment>
<comment type="function">
    <text evidence="8">Catalyzes the reversible isomerization of glucose-6-phosphate to fructose-6-phosphate.</text>
</comment>
<accession>A0AAJ2BR07</accession>
<dbReference type="GO" id="GO:0005829">
    <property type="term" value="C:cytosol"/>
    <property type="evidence" value="ECO:0007669"/>
    <property type="project" value="TreeGrafter"/>
</dbReference>
<dbReference type="PANTHER" id="PTHR11469:SF1">
    <property type="entry name" value="GLUCOSE-6-PHOSPHATE ISOMERASE"/>
    <property type="match status" value="1"/>
</dbReference>
<dbReference type="GO" id="GO:0048029">
    <property type="term" value="F:monosaccharide binding"/>
    <property type="evidence" value="ECO:0007669"/>
    <property type="project" value="TreeGrafter"/>
</dbReference>
<dbReference type="PRINTS" id="PR00662">
    <property type="entry name" value="G6PISOMERASE"/>
</dbReference>
<dbReference type="NCBIfam" id="NF001211">
    <property type="entry name" value="PRK00179.1"/>
    <property type="match status" value="1"/>
</dbReference>
<gene>
    <name evidence="8" type="primary">pgi</name>
    <name evidence="11" type="ORF">QE440_002558</name>
</gene>
<evidence type="ECO:0000256" key="1">
    <source>
        <dbReference type="ARBA" id="ARBA00004926"/>
    </source>
</evidence>
<keyword evidence="4 8" id="KW-0963">Cytoplasm</keyword>
<dbReference type="InterPro" id="IPR018189">
    <property type="entry name" value="Phosphoglucose_isomerase_CS"/>
</dbReference>
<dbReference type="GO" id="GO:0006094">
    <property type="term" value="P:gluconeogenesis"/>
    <property type="evidence" value="ECO:0007669"/>
    <property type="project" value="UniProtKB-UniRule"/>
</dbReference>
<dbReference type="InterPro" id="IPR046348">
    <property type="entry name" value="SIS_dom_sf"/>
</dbReference>
<comment type="caution">
    <text evidence="8">Lacks conserved residue(s) required for the propagation of feature annotation.</text>
</comment>
<evidence type="ECO:0000313" key="12">
    <source>
        <dbReference type="Proteomes" id="UP001268036"/>
    </source>
</evidence>
<comment type="pathway">
    <text evidence="1 8 9">Carbohydrate degradation; glycolysis; D-glyceraldehyde 3-phosphate and glycerone phosphate from D-glucose: step 2/4.</text>
</comment>
<sequence length="576" mass="63085">MEYYQQPLDVTQLASWKALQDHRKAMQNFRMRDAFAADPQRFKHFSLSSSGLFLDYSKNLITEQTRELLVNLAREAGLEGAIRTLFDGAYVNSSEHRPALHTALRRPVGDSVQIDGQDIMPEVHRVLNQMTELVSRIHNGLWRGYTEKPITDVVNIGIGGSFLGPQLVSEALVPFTQRGVRCHYLANIDGSEFREVTSKLAADTTLFIVSSKSFGTLETLKNAQAARAWCLAQGCPEPELHKHFIAVSSNVKVAVEFGIAEENIFPMWDWVGGRYSLWSAIGLPIALAIGMSNFKDLLAGAYAMDQHFTSAPFEENMPVLLGLLGVWYGNFWGATSHAILPYDHHLRNFVKHLQQLDMESNGKSVRQDGSPREPGDRPGDLGRRRLQRPARLPPVAAPGHPADPRRLHRPGGEPQPGGRSPAVALCQLPVAEPGADAGQDPRRSRDRAAREGPGRSRDRQAGAAQGDPGQPPEQHPGAGTHLAAAPGCAGGPVRAQGVRAERHLGHQLLRPVGRRAGQGAGQGRLPAHHRSCRRQGGRWFDPGPDRLLPRSPPRLIASRSSRKAPLCGAFFVLLPG</sequence>
<dbReference type="PROSITE" id="PS51463">
    <property type="entry name" value="P_GLUCOSE_ISOMERASE_3"/>
    <property type="match status" value="1"/>
</dbReference>
<evidence type="ECO:0000256" key="3">
    <source>
        <dbReference type="ARBA" id="ARBA00022432"/>
    </source>
</evidence>
<dbReference type="GO" id="GO:0051156">
    <property type="term" value="P:glucose 6-phosphate metabolic process"/>
    <property type="evidence" value="ECO:0007669"/>
    <property type="project" value="TreeGrafter"/>
</dbReference>
<dbReference type="EC" id="5.3.1.9" evidence="8"/>
<evidence type="ECO:0000256" key="6">
    <source>
        <dbReference type="ARBA" id="ARBA00023235"/>
    </source>
</evidence>
<dbReference type="InterPro" id="IPR035476">
    <property type="entry name" value="SIS_PGI_1"/>
</dbReference>
<evidence type="ECO:0000313" key="11">
    <source>
        <dbReference type="EMBL" id="MDR6234817.1"/>
    </source>
</evidence>
<keyword evidence="3 8" id="KW-0312">Gluconeogenesis</keyword>
<keyword evidence="5 8" id="KW-0324">Glycolysis</keyword>
<reference evidence="11" key="1">
    <citation type="submission" date="2023-08" db="EMBL/GenBank/DDBJ databases">
        <title>Functional and genomic diversity of the sorghum phyllosphere microbiome.</title>
        <authorList>
            <person name="Shade A."/>
        </authorList>
    </citation>
    <scope>NUCLEOTIDE SEQUENCE</scope>
    <source>
        <strain evidence="11">SORGH_AS_0201</strain>
    </source>
</reference>
<dbReference type="Proteomes" id="UP001268036">
    <property type="component" value="Unassembled WGS sequence"/>
</dbReference>
<dbReference type="EMBL" id="JAVJAF010000001">
    <property type="protein sequence ID" value="MDR6234817.1"/>
    <property type="molecule type" value="Genomic_DNA"/>
</dbReference>
<dbReference type="Gene3D" id="3.40.50.10490">
    <property type="entry name" value="Glucose-6-phosphate isomerase like protein, domain 1"/>
    <property type="match status" value="2"/>
</dbReference>
<dbReference type="Pfam" id="PF00342">
    <property type="entry name" value="PGI"/>
    <property type="match status" value="1"/>
</dbReference>
<evidence type="ECO:0000256" key="5">
    <source>
        <dbReference type="ARBA" id="ARBA00023152"/>
    </source>
</evidence>
<dbReference type="PROSITE" id="PS00765">
    <property type="entry name" value="P_GLUCOSE_ISOMERASE_1"/>
    <property type="match status" value="1"/>
</dbReference>
<protein>
    <recommendedName>
        <fullName evidence="8">Glucose-6-phosphate isomerase</fullName>
        <shortName evidence="8">GPI</shortName>
        <ecNumber evidence="8">5.3.1.9</ecNumber>
    </recommendedName>
    <alternativeName>
        <fullName evidence="8">Phosphoglucose isomerase</fullName>
        <shortName evidence="8">PGI</shortName>
    </alternativeName>
    <alternativeName>
        <fullName evidence="8">Phosphohexose isomerase</fullName>
        <shortName evidence="8">PHI</shortName>
    </alternativeName>
</protein>
<comment type="catalytic activity">
    <reaction evidence="7 8 9">
        <text>alpha-D-glucose 6-phosphate = beta-D-fructose 6-phosphate</text>
        <dbReference type="Rhea" id="RHEA:11816"/>
        <dbReference type="ChEBI" id="CHEBI:57634"/>
        <dbReference type="ChEBI" id="CHEBI:58225"/>
        <dbReference type="EC" id="5.3.1.9"/>
    </reaction>
</comment>
<evidence type="ECO:0000256" key="7">
    <source>
        <dbReference type="ARBA" id="ARBA00029321"/>
    </source>
</evidence>
<keyword evidence="6 8" id="KW-0413">Isomerase</keyword>
<dbReference type="InterPro" id="IPR001672">
    <property type="entry name" value="G6P_Isomerase"/>
</dbReference>
<organism evidence="11 12">
    <name type="scientific">Pseudomonas oryzihabitans</name>
    <dbReference type="NCBI Taxonomy" id="47885"/>
    <lineage>
        <taxon>Bacteria</taxon>
        <taxon>Pseudomonadati</taxon>
        <taxon>Pseudomonadota</taxon>
        <taxon>Gammaproteobacteria</taxon>
        <taxon>Pseudomonadales</taxon>
        <taxon>Pseudomonadaceae</taxon>
        <taxon>Pseudomonas</taxon>
    </lineage>
</organism>
<dbReference type="HAMAP" id="MF_00473">
    <property type="entry name" value="G6P_isomerase"/>
    <property type="match status" value="1"/>
</dbReference>
<dbReference type="PANTHER" id="PTHR11469">
    <property type="entry name" value="GLUCOSE-6-PHOSPHATE ISOMERASE"/>
    <property type="match status" value="1"/>
</dbReference>
<feature type="compositionally biased region" description="Basic residues" evidence="10">
    <location>
        <begin position="526"/>
        <end position="536"/>
    </location>
</feature>
<dbReference type="CDD" id="cd05015">
    <property type="entry name" value="SIS_PGI_1"/>
    <property type="match status" value="1"/>
</dbReference>
<comment type="caution">
    <text evidence="11">The sequence shown here is derived from an EMBL/GenBank/DDBJ whole genome shotgun (WGS) entry which is preliminary data.</text>
</comment>
<proteinExistence type="inferred from homology"/>
<dbReference type="GO" id="GO:0006096">
    <property type="term" value="P:glycolytic process"/>
    <property type="evidence" value="ECO:0007669"/>
    <property type="project" value="UniProtKB-UniRule"/>
</dbReference>
<evidence type="ECO:0000256" key="2">
    <source>
        <dbReference type="ARBA" id="ARBA00006604"/>
    </source>
</evidence>
<comment type="pathway">
    <text evidence="8">Carbohydrate biosynthesis; gluconeogenesis.</text>
</comment>
<dbReference type="SUPFAM" id="SSF53697">
    <property type="entry name" value="SIS domain"/>
    <property type="match status" value="1"/>
</dbReference>
<evidence type="ECO:0000256" key="8">
    <source>
        <dbReference type="HAMAP-Rule" id="MF_00473"/>
    </source>
</evidence>
<dbReference type="FunFam" id="3.40.50.10490:FF:000018">
    <property type="entry name" value="Glucose-6-phosphate isomerase"/>
    <property type="match status" value="1"/>
</dbReference>
<evidence type="ECO:0000256" key="4">
    <source>
        <dbReference type="ARBA" id="ARBA00022490"/>
    </source>
</evidence>
<dbReference type="AlphaFoldDB" id="A0AAJ2BR07"/>
<feature type="region of interest" description="Disordered" evidence="10">
    <location>
        <begin position="515"/>
        <end position="556"/>
    </location>
</feature>
<feature type="compositionally biased region" description="Basic and acidic residues" evidence="10">
    <location>
        <begin position="365"/>
        <end position="383"/>
    </location>
</feature>
<comment type="subcellular location">
    <subcellularLocation>
        <location evidence="8">Cytoplasm</location>
    </subcellularLocation>
</comment>
<name>A0AAJ2BR07_9PSED</name>
<feature type="active site" description="Proton donor" evidence="8">
    <location>
        <position position="359"/>
    </location>
</feature>
<dbReference type="GO" id="GO:0097367">
    <property type="term" value="F:carbohydrate derivative binding"/>
    <property type="evidence" value="ECO:0007669"/>
    <property type="project" value="InterPro"/>
</dbReference>
<dbReference type="GO" id="GO:0004347">
    <property type="term" value="F:glucose-6-phosphate isomerase activity"/>
    <property type="evidence" value="ECO:0007669"/>
    <property type="project" value="UniProtKB-UniRule"/>
</dbReference>